<dbReference type="RefSeq" id="XP_040755118.1">
    <property type="nucleotide sequence ID" value="XM_040894966.1"/>
</dbReference>
<keyword evidence="3" id="KW-1133">Transmembrane helix</keyword>
<evidence type="ECO:0000313" key="6">
    <source>
        <dbReference type="EMBL" id="PTU23726.1"/>
    </source>
</evidence>
<evidence type="ECO:0000256" key="1">
    <source>
        <dbReference type="ARBA" id="ARBA00004370"/>
    </source>
</evidence>
<gene>
    <name evidence="6" type="ORF">P175DRAFT_0468506</name>
</gene>
<dbReference type="AlphaFoldDB" id="A0A2T5M5F6"/>
<evidence type="ECO:0000256" key="4">
    <source>
        <dbReference type="ARBA" id="ARBA00023136"/>
    </source>
</evidence>
<dbReference type="Proteomes" id="UP000244073">
    <property type="component" value="Unassembled WGS sequence"/>
</dbReference>
<reference evidence="6 7" key="1">
    <citation type="journal article" date="2018" name="Proc. Natl. Acad. Sci. U.S.A.">
        <title>Linking secondary metabolites to gene clusters through genome sequencing of six diverse Aspergillus species.</title>
        <authorList>
            <person name="Kaerboelling I."/>
            <person name="Vesth T.C."/>
            <person name="Frisvad J.C."/>
            <person name="Nybo J.L."/>
            <person name="Theobald S."/>
            <person name="Kuo A."/>
            <person name="Bowyer P."/>
            <person name="Matsuda Y."/>
            <person name="Mondo S."/>
            <person name="Lyhne E.K."/>
            <person name="Kogle M.E."/>
            <person name="Clum A."/>
            <person name="Lipzen A."/>
            <person name="Salamov A."/>
            <person name="Ngan C.Y."/>
            <person name="Daum C."/>
            <person name="Chiniquy J."/>
            <person name="Barry K."/>
            <person name="LaButti K."/>
            <person name="Haridas S."/>
            <person name="Simmons B.A."/>
            <person name="Magnuson J.K."/>
            <person name="Mortensen U.H."/>
            <person name="Larsen T.O."/>
            <person name="Grigoriev I.V."/>
            <person name="Baker S.E."/>
            <person name="Andersen M.R."/>
        </authorList>
    </citation>
    <scope>NUCLEOTIDE SEQUENCE [LARGE SCALE GENOMIC DNA]</scope>
    <source>
        <strain evidence="6 7">IBT 24754</strain>
    </source>
</reference>
<evidence type="ECO:0000256" key="3">
    <source>
        <dbReference type="ARBA" id="ARBA00022989"/>
    </source>
</evidence>
<organism evidence="6 7">
    <name type="scientific">Aspergillus ochraceoroseus IBT 24754</name>
    <dbReference type="NCBI Taxonomy" id="1392256"/>
    <lineage>
        <taxon>Eukaryota</taxon>
        <taxon>Fungi</taxon>
        <taxon>Dikarya</taxon>
        <taxon>Ascomycota</taxon>
        <taxon>Pezizomycotina</taxon>
        <taxon>Eurotiomycetes</taxon>
        <taxon>Eurotiomycetidae</taxon>
        <taxon>Eurotiales</taxon>
        <taxon>Aspergillaceae</taxon>
        <taxon>Aspergillus</taxon>
        <taxon>Aspergillus subgen. Nidulantes</taxon>
    </lineage>
</organism>
<comment type="caution">
    <text evidence="6">The sequence shown here is derived from an EMBL/GenBank/DDBJ whole genome shotgun (WGS) entry which is preliminary data.</text>
</comment>
<dbReference type="GO" id="GO:0008610">
    <property type="term" value="P:lipid biosynthetic process"/>
    <property type="evidence" value="ECO:0007669"/>
    <property type="project" value="InterPro"/>
</dbReference>
<feature type="domain" description="Fatty acid hydroxylase" evidence="5">
    <location>
        <begin position="142"/>
        <end position="279"/>
    </location>
</feature>
<dbReference type="GO" id="GO:0016491">
    <property type="term" value="F:oxidoreductase activity"/>
    <property type="evidence" value="ECO:0007669"/>
    <property type="project" value="InterPro"/>
</dbReference>
<comment type="subcellular location">
    <subcellularLocation>
        <location evidence="1">Membrane</location>
    </subcellularLocation>
</comment>
<dbReference type="GO" id="GO:0016020">
    <property type="term" value="C:membrane"/>
    <property type="evidence" value="ECO:0007669"/>
    <property type="project" value="UniProtKB-SubCell"/>
</dbReference>
<name>A0A2T5M5F6_9EURO</name>
<evidence type="ECO:0000313" key="7">
    <source>
        <dbReference type="Proteomes" id="UP000244073"/>
    </source>
</evidence>
<dbReference type="PANTHER" id="PTHR11863">
    <property type="entry name" value="STEROL DESATURASE"/>
    <property type="match status" value="1"/>
</dbReference>
<evidence type="ECO:0000259" key="5">
    <source>
        <dbReference type="Pfam" id="PF04116"/>
    </source>
</evidence>
<dbReference type="VEuPathDB" id="FungiDB:P175DRAFT_0468506"/>
<accession>A0A2T5M5F6</accession>
<dbReference type="GeneID" id="63811848"/>
<proteinExistence type="predicted"/>
<sequence>MASANLTIPSQPMSYTELVHVAQQDLSLSLPEQLWWAHYAFWNNDILATGIITFLAHEVIYFGRCLPWIIADSLPNVFRRFKIQDQKPPPTVHDQWTCVKYILLIHFVIELPLIVLFHPMMDMCGLQYTPPFPRLSLLSAQVALFFIVEDTYHYWLHRAMHWGPLYRSIHRIHHQYAAPFGLTAEYASPWETFLLGLGTICPPLVLGYFTGDVHLVTVLVWMALRQLQAIDSHSGYDFPWSLRRLMPFWGGSDWHDDHHRYFWGNYSSSFRYWDIRFLTDLQERPVEKKVSNLPSLEIRSLVLRNAKSEMTHQTPLPDNPCSEASTALSLATWMEDGLSLSLSLSLSHIPSPPFQFYCTPTLYSSFSSSCPTPLSIMDPPIRVIIYVCVTDITGNPQRRHTTLGEAVCRDLCNRKFHSLPTPLGYDHVHIPPDFDALQPLKRWFIFDLNVREMLSYGDVTRVPHLVFLASRQEDEWIFIRRDKWTEKAKSRTKSFTWGGELEQKLVAEMRKQATSRLQNNASHDTS</sequence>
<keyword evidence="2" id="KW-0812">Transmembrane</keyword>
<dbReference type="GO" id="GO:0005506">
    <property type="term" value="F:iron ion binding"/>
    <property type="evidence" value="ECO:0007669"/>
    <property type="project" value="InterPro"/>
</dbReference>
<evidence type="ECO:0000256" key="2">
    <source>
        <dbReference type="ARBA" id="ARBA00022692"/>
    </source>
</evidence>
<dbReference type="InterPro" id="IPR050307">
    <property type="entry name" value="Sterol_Desaturase_Related"/>
</dbReference>
<dbReference type="OrthoDB" id="1658724at2759"/>
<keyword evidence="4" id="KW-0472">Membrane</keyword>
<dbReference type="Pfam" id="PF04116">
    <property type="entry name" value="FA_hydroxylase"/>
    <property type="match status" value="1"/>
</dbReference>
<dbReference type="InterPro" id="IPR006694">
    <property type="entry name" value="Fatty_acid_hydroxylase"/>
</dbReference>
<dbReference type="EMBL" id="MSFN02000001">
    <property type="protein sequence ID" value="PTU23726.1"/>
    <property type="molecule type" value="Genomic_DNA"/>
</dbReference>
<protein>
    <recommendedName>
        <fullName evidence="5">Fatty acid hydroxylase domain-containing protein</fullName>
    </recommendedName>
</protein>